<proteinExistence type="predicted"/>
<dbReference type="EMBL" id="JASBNA010000002">
    <property type="protein sequence ID" value="KAK7695334.1"/>
    <property type="molecule type" value="Genomic_DNA"/>
</dbReference>
<dbReference type="AlphaFoldDB" id="A0AAW0GZF6"/>
<feature type="compositionally biased region" description="Polar residues" evidence="1">
    <location>
        <begin position="59"/>
        <end position="77"/>
    </location>
</feature>
<name>A0AAW0GZF6_9APHY</name>
<sequence length="384" mass="42056">MERTPSEFPPSHWEVIEEQRVVVEDSEEPKNDPGISPPDDIPAEPEATQCSEESHPLDGSQTPSEPATLAQRIQTMLSSFPPFFATSPPIPTSRDPSNSASPSFVGETQRIPIPLFLSDSKLVSLLSSSSVMNGSADKDRPSVWSILDHLKAKVPGLTPPEENNGSNSKQKDAEILSPSSRRTDDDNSSVMLYAPLVPDDASEVEIARSEMLMELEPVSGTEQPKSGPSSEYIHVERPVPKRVWVPSSTKLSIQLNWWGYRLYLPPPVLAVLDNKRLESAKRAAIITTALKWALDHISGLTIPPQMHPVLTVLKSLIPYLGYVGGFVAWSWGAIKTFDKGNGVVLTATWLLPVALIPGTWEDDDYPEVVELQRGVSDSTTTPQP</sequence>
<feature type="compositionally biased region" description="Low complexity" evidence="1">
    <location>
        <begin position="78"/>
        <end position="87"/>
    </location>
</feature>
<comment type="caution">
    <text evidence="2">The sequence shown here is derived from an EMBL/GenBank/DDBJ whole genome shotgun (WGS) entry which is preliminary data.</text>
</comment>
<keyword evidence="3" id="KW-1185">Reference proteome</keyword>
<evidence type="ECO:0000313" key="3">
    <source>
        <dbReference type="Proteomes" id="UP001385951"/>
    </source>
</evidence>
<accession>A0AAW0GZF6</accession>
<feature type="region of interest" description="Disordered" evidence="1">
    <location>
        <begin position="154"/>
        <end position="189"/>
    </location>
</feature>
<evidence type="ECO:0000313" key="2">
    <source>
        <dbReference type="EMBL" id="KAK7695334.1"/>
    </source>
</evidence>
<reference evidence="2 3" key="1">
    <citation type="submission" date="2022-09" db="EMBL/GenBank/DDBJ databases">
        <authorList>
            <person name="Palmer J.M."/>
        </authorList>
    </citation>
    <scope>NUCLEOTIDE SEQUENCE [LARGE SCALE GENOMIC DNA]</scope>
    <source>
        <strain evidence="2 3">DSM 7382</strain>
    </source>
</reference>
<evidence type="ECO:0000256" key="1">
    <source>
        <dbReference type="SAM" id="MobiDB-lite"/>
    </source>
</evidence>
<organism evidence="2 3">
    <name type="scientific">Cerrena zonata</name>
    <dbReference type="NCBI Taxonomy" id="2478898"/>
    <lineage>
        <taxon>Eukaryota</taxon>
        <taxon>Fungi</taxon>
        <taxon>Dikarya</taxon>
        <taxon>Basidiomycota</taxon>
        <taxon>Agaricomycotina</taxon>
        <taxon>Agaricomycetes</taxon>
        <taxon>Polyporales</taxon>
        <taxon>Cerrenaceae</taxon>
        <taxon>Cerrena</taxon>
    </lineage>
</organism>
<dbReference type="Proteomes" id="UP001385951">
    <property type="component" value="Unassembled WGS sequence"/>
</dbReference>
<gene>
    <name evidence="2" type="ORF">QCA50_002525</name>
</gene>
<protein>
    <submittedName>
        <fullName evidence="2">Uncharacterized protein</fullName>
    </submittedName>
</protein>
<feature type="compositionally biased region" description="Basic and acidic residues" evidence="1">
    <location>
        <begin position="14"/>
        <end position="31"/>
    </location>
</feature>
<feature type="region of interest" description="Disordered" evidence="1">
    <location>
        <begin position="1"/>
        <end position="105"/>
    </location>
</feature>